<organism evidence="1 2">
    <name type="scientific">Nocardia asteroides NBRC 15531</name>
    <dbReference type="NCBI Taxonomy" id="1110697"/>
    <lineage>
        <taxon>Bacteria</taxon>
        <taxon>Bacillati</taxon>
        <taxon>Actinomycetota</taxon>
        <taxon>Actinomycetes</taxon>
        <taxon>Mycobacteriales</taxon>
        <taxon>Nocardiaceae</taxon>
        <taxon>Nocardia</taxon>
    </lineage>
</organism>
<dbReference type="GeneID" id="91516505"/>
<dbReference type="Proteomes" id="UP000017048">
    <property type="component" value="Unassembled WGS sequence"/>
</dbReference>
<protein>
    <recommendedName>
        <fullName evidence="3">ABM domain-containing protein</fullName>
    </recommendedName>
</protein>
<dbReference type="RefSeq" id="WP_019046393.1">
    <property type="nucleotide sequence ID" value="NZ_BAFO02000026.1"/>
</dbReference>
<dbReference type="eggNOG" id="ENOG5032EYK">
    <property type="taxonomic scope" value="Bacteria"/>
</dbReference>
<comment type="caution">
    <text evidence="1">The sequence shown here is derived from an EMBL/GenBank/DDBJ whole genome shotgun (WGS) entry which is preliminary data.</text>
</comment>
<accession>U5EFG1</accession>
<evidence type="ECO:0000313" key="2">
    <source>
        <dbReference type="Proteomes" id="UP000017048"/>
    </source>
</evidence>
<proteinExistence type="predicted"/>
<dbReference type="AlphaFoldDB" id="U5EFG1"/>
<dbReference type="EMBL" id="BAFO02000026">
    <property type="protein sequence ID" value="GAD85128.1"/>
    <property type="molecule type" value="Genomic_DNA"/>
</dbReference>
<gene>
    <name evidence="1" type="ORF">NCAST_26_01060</name>
</gene>
<name>U5EFG1_NOCAS</name>
<evidence type="ECO:0008006" key="3">
    <source>
        <dbReference type="Google" id="ProtNLM"/>
    </source>
</evidence>
<dbReference type="OrthoDB" id="4578588at2"/>
<reference evidence="1 2" key="1">
    <citation type="journal article" date="2014" name="BMC Genomics">
        <title>Genome based analysis of type-I polyketide synthase and nonribosomal peptide synthetase gene clusters in seven strains of five representative Nocardia species.</title>
        <authorList>
            <person name="Komaki H."/>
            <person name="Ichikawa N."/>
            <person name="Hosoyama A."/>
            <person name="Takahashi-Nakaguchi A."/>
            <person name="Matsuzawa T."/>
            <person name="Suzuki K."/>
            <person name="Fujita N."/>
            <person name="Gonoi T."/>
        </authorList>
    </citation>
    <scope>NUCLEOTIDE SEQUENCE [LARGE SCALE GENOMIC DNA]</scope>
    <source>
        <strain evidence="1 2">NBRC 15531</strain>
    </source>
</reference>
<keyword evidence="2" id="KW-1185">Reference proteome</keyword>
<dbReference type="STRING" id="1824.SAMN05444423_110107"/>
<evidence type="ECO:0000313" key="1">
    <source>
        <dbReference type="EMBL" id="GAD85128.1"/>
    </source>
</evidence>
<sequence length="97" mass="10816">MTTTLHIDNTVHDYDDWKAAFDAYARFRAEHGVRAYRIGLVDGAPGRVLVDLDFDDRAGAEAFQTALGAVLASSRSRAMVIRHESWLVDLVEERVPA</sequence>